<evidence type="ECO:0000256" key="6">
    <source>
        <dbReference type="ARBA" id="ARBA00023274"/>
    </source>
</evidence>
<dbReference type="InterPro" id="IPR019192">
    <property type="entry name" value="Ribosomal_mL40"/>
</dbReference>
<dbReference type="PANTHER" id="PTHR13359">
    <property type="entry name" value="39S RIBOSOMAL PROTEIN L40, MITOCHONDRIAL"/>
    <property type="match status" value="1"/>
</dbReference>
<dbReference type="AlphaFoldDB" id="A0A8S9ZDN6"/>
<keyword evidence="5" id="KW-0496">Mitochondrion</keyword>
<organism evidence="8 9">
    <name type="scientific">Meloidogyne graminicola</name>
    <dbReference type="NCBI Taxonomy" id="189291"/>
    <lineage>
        <taxon>Eukaryota</taxon>
        <taxon>Metazoa</taxon>
        <taxon>Ecdysozoa</taxon>
        <taxon>Nematoda</taxon>
        <taxon>Chromadorea</taxon>
        <taxon>Rhabditida</taxon>
        <taxon>Tylenchina</taxon>
        <taxon>Tylenchomorpha</taxon>
        <taxon>Tylenchoidea</taxon>
        <taxon>Meloidogynidae</taxon>
        <taxon>Meloidogyninae</taxon>
        <taxon>Meloidogyne</taxon>
    </lineage>
</organism>
<keyword evidence="6" id="KW-0687">Ribonucleoprotein</keyword>
<comment type="caution">
    <text evidence="8">The sequence shown here is derived from an EMBL/GenBank/DDBJ whole genome shotgun (WGS) entry which is preliminary data.</text>
</comment>
<evidence type="ECO:0000256" key="3">
    <source>
        <dbReference type="ARBA" id="ARBA00022946"/>
    </source>
</evidence>
<dbReference type="InterPro" id="IPR039145">
    <property type="entry name" value="Ribosomal_mL40_metazoa/plant"/>
</dbReference>
<dbReference type="EMBL" id="JABEBT010000141">
    <property type="protein sequence ID" value="KAF7629287.1"/>
    <property type="molecule type" value="Genomic_DNA"/>
</dbReference>
<sequence length="233" mass="27065">MNKNIKQLFLLSNPIFYSNQYFHLGTPLCFHFMKKQTAIDPEIAKIREERKRRKLEKAIIKLKQYGKKPKPVEEIGIDVKLLNTLDTRRRTSELINEEDEVRRIVVLKEYARSRVLLANENVRWIRDAMKCQIRALEVLKAASPDLYTAAVKSEQCGLPSIMEGPPLTPPIENYRSPDGDYADITKQWVQPELPLLNKKFGVGTLIKTPTFQKKLQEQKKNQEENLKKKTAFA</sequence>
<accession>A0A8S9ZDN6</accession>
<dbReference type="Pfam" id="PF09812">
    <property type="entry name" value="MRP-L28"/>
    <property type="match status" value="1"/>
</dbReference>
<keyword evidence="4" id="KW-0689">Ribosomal protein</keyword>
<comment type="similarity">
    <text evidence="2">Belongs to the mitochondrion-specific ribosomal protein mL40 family.</text>
</comment>
<evidence type="ECO:0000256" key="5">
    <source>
        <dbReference type="ARBA" id="ARBA00023128"/>
    </source>
</evidence>
<evidence type="ECO:0000313" key="9">
    <source>
        <dbReference type="Proteomes" id="UP000605970"/>
    </source>
</evidence>
<proteinExistence type="inferred from homology"/>
<keyword evidence="3" id="KW-0809">Transit peptide</keyword>
<reference evidence="8" key="1">
    <citation type="journal article" date="2020" name="Ecol. Evol.">
        <title>Genome structure and content of the rice root-knot nematode (Meloidogyne graminicola).</title>
        <authorList>
            <person name="Phan N.T."/>
            <person name="Danchin E.G.J."/>
            <person name="Klopp C."/>
            <person name="Perfus-Barbeoch L."/>
            <person name="Kozlowski D.K."/>
            <person name="Koutsovoulos G.D."/>
            <person name="Lopez-Roques C."/>
            <person name="Bouchez O."/>
            <person name="Zahm M."/>
            <person name="Besnard G."/>
            <person name="Bellafiore S."/>
        </authorList>
    </citation>
    <scope>NUCLEOTIDE SEQUENCE</scope>
    <source>
        <strain evidence="8">VN-18</strain>
    </source>
</reference>
<evidence type="ECO:0000256" key="7">
    <source>
        <dbReference type="ARBA" id="ARBA00035192"/>
    </source>
</evidence>
<gene>
    <name evidence="8" type="ORF">Mgra_00009181</name>
</gene>
<comment type="subcellular location">
    <subcellularLocation>
        <location evidence="1">Mitochondrion</location>
    </subcellularLocation>
</comment>
<dbReference type="Proteomes" id="UP000605970">
    <property type="component" value="Unassembled WGS sequence"/>
</dbReference>
<dbReference type="GO" id="GO:0005762">
    <property type="term" value="C:mitochondrial large ribosomal subunit"/>
    <property type="evidence" value="ECO:0007669"/>
    <property type="project" value="InterPro"/>
</dbReference>
<protein>
    <recommendedName>
        <fullName evidence="7">Large ribosomal subunit protein mL40</fullName>
    </recommendedName>
</protein>
<keyword evidence="9" id="KW-1185">Reference proteome</keyword>
<dbReference type="PANTHER" id="PTHR13359:SF2">
    <property type="entry name" value="LARGE RIBOSOMAL SUBUNIT PROTEIN ML40"/>
    <property type="match status" value="1"/>
</dbReference>
<evidence type="ECO:0000256" key="2">
    <source>
        <dbReference type="ARBA" id="ARBA00009360"/>
    </source>
</evidence>
<dbReference type="Gene3D" id="6.10.250.3440">
    <property type="match status" value="1"/>
</dbReference>
<evidence type="ECO:0000256" key="1">
    <source>
        <dbReference type="ARBA" id="ARBA00004173"/>
    </source>
</evidence>
<evidence type="ECO:0000313" key="8">
    <source>
        <dbReference type="EMBL" id="KAF7629287.1"/>
    </source>
</evidence>
<name>A0A8S9ZDN6_9BILA</name>
<evidence type="ECO:0000256" key="4">
    <source>
        <dbReference type="ARBA" id="ARBA00022980"/>
    </source>
</evidence>